<feature type="compositionally biased region" description="Low complexity" evidence="10">
    <location>
        <begin position="309"/>
        <end position="320"/>
    </location>
</feature>
<keyword evidence="13" id="KW-1185">Reference proteome</keyword>
<feature type="compositionally biased region" description="Polar residues" evidence="10">
    <location>
        <begin position="269"/>
        <end position="284"/>
    </location>
</feature>
<evidence type="ECO:0000256" key="1">
    <source>
        <dbReference type="ARBA" id="ARBA00000900"/>
    </source>
</evidence>
<comment type="catalytic activity">
    <reaction evidence="1">
        <text>S-ubiquitinyl-[E2 ubiquitin-conjugating enzyme]-L-cysteine + [acceptor protein]-L-lysine = [E2 ubiquitin-conjugating enzyme]-L-cysteine + N(6)-ubiquitinyl-[acceptor protein]-L-lysine.</text>
        <dbReference type="EC" id="2.3.2.27"/>
    </reaction>
</comment>
<dbReference type="SMART" id="SM00184">
    <property type="entry name" value="RING"/>
    <property type="match status" value="1"/>
</dbReference>
<protein>
    <recommendedName>
        <fullName evidence="3">RING-type E3 ubiquitin transferase</fullName>
        <ecNumber evidence="3">2.3.2.27</ecNumber>
    </recommendedName>
</protein>
<dbReference type="Pfam" id="PF13639">
    <property type="entry name" value="zf-RING_2"/>
    <property type="match status" value="1"/>
</dbReference>
<dbReference type="InterPro" id="IPR001841">
    <property type="entry name" value="Znf_RING"/>
</dbReference>
<evidence type="ECO:0000259" key="11">
    <source>
        <dbReference type="PROSITE" id="PS50089"/>
    </source>
</evidence>
<feature type="compositionally biased region" description="Low complexity" evidence="10">
    <location>
        <begin position="251"/>
        <end position="260"/>
    </location>
</feature>
<dbReference type="EC" id="2.3.2.27" evidence="3"/>
<dbReference type="Proteomes" id="UP001177003">
    <property type="component" value="Chromosome 1"/>
</dbReference>
<feature type="compositionally biased region" description="Low complexity" evidence="10">
    <location>
        <begin position="432"/>
        <end position="449"/>
    </location>
</feature>
<keyword evidence="7" id="KW-0833">Ubl conjugation pathway</keyword>
<dbReference type="InterPro" id="IPR013083">
    <property type="entry name" value="Znf_RING/FYVE/PHD"/>
</dbReference>
<dbReference type="Gene3D" id="3.30.40.10">
    <property type="entry name" value="Zinc/RING finger domain, C3HC4 (zinc finger)"/>
    <property type="match status" value="1"/>
</dbReference>
<name>A0AA35V578_LACSI</name>
<feature type="region of interest" description="Disordered" evidence="10">
    <location>
        <begin position="423"/>
        <end position="471"/>
    </location>
</feature>
<evidence type="ECO:0000256" key="9">
    <source>
        <dbReference type="PROSITE-ProRule" id="PRU00175"/>
    </source>
</evidence>
<evidence type="ECO:0000313" key="13">
    <source>
        <dbReference type="Proteomes" id="UP001177003"/>
    </source>
</evidence>
<evidence type="ECO:0000256" key="8">
    <source>
        <dbReference type="ARBA" id="ARBA00022833"/>
    </source>
</evidence>
<dbReference type="EMBL" id="OX465077">
    <property type="protein sequence ID" value="CAI9267066.1"/>
    <property type="molecule type" value="Genomic_DNA"/>
</dbReference>
<evidence type="ECO:0000256" key="6">
    <source>
        <dbReference type="ARBA" id="ARBA00022771"/>
    </source>
</evidence>
<evidence type="ECO:0000313" key="12">
    <source>
        <dbReference type="EMBL" id="CAI9267066.1"/>
    </source>
</evidence>
<proteinExistence type="predicted"/>
<keyword evidence="4" id="KW-0808">Transferase</keyword>
<dbReference type="FunFam" id="3.30.40.10:FF:000309">
    <property type="entry name" value="E3 ubiquitin-protein ligase MBR2"/>
    <property type="match status" value="1"/>
</dbReference>
<sequence length="706" mass="76950">MGCRVAEIFLPEKAYMEKTLNSAWREEENKKHSFTVDRLGVHWDRRRDNTIWGCGKDEVVSIIIFAFLDNRFEILIPVHLRSIAYNLFAFSFVSGFQRSCDHLGRLLVGLMQGQRGAIGSFPATLGFEHGSSSSDANVIDQQICFENNMQNSPSNDPFLNSTNQGQNLSLWNVGEPSSSSSLMKSCPESPSSLLSLCDHNNVTMNLSNSLSMATTSGSSSSSDPFGSSSDHIELEERRLSRKRKAVELGQSSSGIGIGSSDMVPRAESGSITWHGSEATPTSESIIPRLGLSVGGGNENSRRNVLRITSSRQQDSNNSNNGEPDVSGLYPSLRLNPVDFITPPVAVTSDDLSSQSGQQALRIPALRRNVQSTSRWSRNPSSRAIRSSNLVISGDRNEPDSISDHPLFAQLSDTRTALQTELNWSSNGGGGAVSNVGIGVSDSSRASPSSGPIPTSAAPNSIPPRGSPHYHPRRLSAFLRRSLLSASDSEAGGGPNSNLFPRLPPAITTSELGIPIPPVVSSQGQHHQPHSRSSVLLGRQLDGAFGVPYLSRTMTGGSEGRGRLVSEIRNVLDLMRRGEPLRFEDLMILDQSVFYGIADIHDRHRDMRLDIDNMSYEELLALEERIGNVNTGLNEETISKHLKTKQYVAETGQPDAEPCCVCQEEYHNGDDLGTLDCGHDFHHGCIKQWLQHKNSCPICKSTGFAKL</sequence>
<feature type="region of interest" description="Disordered" evidence="10">
    <location>
        <begin position="211"/>
        <end position="329"/>
    </location>
</feature>
<dbReference type="GO" id="GO:0008270">
    <property type="term" value="F:zinc ion binding"/>
    <property type="evidence" value="ECO:0007669"/>
    <property type="project" value="UniProtKB-KW"/>
</dbReference>
<keyword evidence="8" id="KW-0862">Zinc</keyword>
<dbReference type="GO" id="GO:0043161">
    <property type="term" value="P:proteasome-mediated ubiquitin-dependent protein catabolic process"/>
    <property type="evidence" value="ECO:0007669"/>
    <property type="project" value="UniProtKB-ARBA"/>
</dbReference>
<dbReference type="PANTHER" id="PTHR22937:SF224">
    <property type="entry name" value="E3 UBIQUITIN-PROTEIN LIGASE MBR1-RELATED"/>
    <property type="match status" value="1"/>
</dbReference>
<dbReference type="PROSITE" id="PS50089">
    <property type="entry name" value="ZF_RING_2"/>
    <property type="match status" value="1"/>
</dbReference>
<evidence type="ECO:0000256" key="4">
    <source>
        <dbReference type="ARBA" id="ARBA00022679"/>
    </source>
</evidence>
<organism evidence="12 13">
    <name type="scientific">Lactuca saligna</name>
    <name type="common">Willowleaf lettuce</name>
    <dbReference type="NCBI Taxonomy" id="75948"/>
    <lineage>
        <taxon>Eukaryota</taxon>
        <taxon>Viridiplantae</taxon>
        <taxon>Streptophyta</taxon>
        <taxon>Embryophyta</taxon>
        <taxon>Tracheophyta</taxon>
        <taxon>Spermatophyta</taxon>
        <taxon>Magnoliopsida</taxon>
        <taxon>eudicotyledons</taxon>
        <taxon>Gunneridae</taxon>
        <taxon>Pentapetalae</taxon>
        <taxon>asterids</taxon>
        <taxon>campanulids</taxon>
        <taxon>Asterales</taxon>
        <taxon>Asteraceae</taxon>
        <taxon>Cichorioideae</taxon>
        <taxon>Cichorieae</taxon>
        <taxon>Lactucinae</taxon>
        <taxon>Lactuca</taxon>
    </lineage>
</organism>
<dbReference type="InterPro" id="IPR045191">
    <property type="entry name" value="MBR1/2-like"/>
</dbReference>
<evidence type="ECO:0000256" key="3">
    <source>
        <dbReference type="ARBA" id="ARBA00012483"/>
    </source>
</evidence>
<keyword evidence="5" id="KW-0479">Metal-binding</keyword>
<gene>
    <name evidence="12" type="ORF">LSALG_LOCUS7574</name>
</gene>
<accession>A0AA35V578</accession>
<evidence type="ECO:0000256" key="7">
    <source>
        <dbReference type="ARBA" id="ARBA00022786"/>
    </source>
</evidence>
<reference evidence="12" key="1">
    <citation type="submission" date="2023-04" db="EMBL/GenBank/DDBJ databases">
        <authorList>
            <person name="Vijverberg K."/>
            <person name="Xiong W."/>
            <person name="Schranz E."/>
        </authorList>
    </citation>
    <scope>NUCLEOTIDE SEQUENCE</scope>
</reference>
<evidence type="ECO:0000256" key="2">
    <source>
        <dbReference type="ARBA" id="ARBA00004906"/>
    </source>
</evidence>
<comment type="pathway">
    <text evidence="2">Protein modification; protein ubiquitination.</text>
</comment>
<keyword evidence="6 9" id="KW-0863">Zinc-finger</keyword>
<feature type="domain" description="RING-type" evidence="11">
    <location>
        <begin position="658"/>
        <end position="699"/>
    </location>
</feature>
<dbReference type="GO" id="GO:0010228">
    <property type="term" value="P:vegetative to reproductive phase transition of meristem"/>
    <property type="evidence" value="ECO:0007669"/>
    <property type="project" value="UniProtKB-ARBA"/>
</dbReference>
<dbReference type="GO" id="GO:0061630">
    <property type="term" value="F:ubiquitin protein ligase activity"/>
    <property type="evidence" value="ECO:0007669"/>
    <property type="project" value="UniProtKB-EC"/>
</dbReference>
<dbReference type="AlphaFoldDB" id="A0AA35V578"/>
<dbReference type="PANTHER" id="PTHR22937">
    <property type="entry name" value="E3 UBIQUITIN-PROTEIN LIGASE RNF165"/>
    <property type="match status" value="1"/>
</dbReference>
<dbReference type="SUPFAM" id="SSF57850">
    <property type="entry name" value="RING/U-box"/>
    <property type="match status" value="1"/>
</dbReference>
<evidence type="ECO:0000256" key="10">
    <source>
        <dbReference type="SAM" id="MobiDB-lite"/>
    </source>
</evidence>
<evidence type="ECO:0000256" key="5">
    <source>
        <dbReference type="ARBA" id="ARBA00022723"/>
    </source>
</evidence>
<feature type="compositionally biased region" description="Low complexity" evidence="10">
    <location>
        <begin position="211"/>
        <end position="229"/>
    </location>
</feature>